<feature type="transmembrane region" description="Helical" evidence="1">
    <location>
        <begin position="223"/>
        <end position="247"/>
    </location>
</feature>
<gene>
    <name evidence="2" type="ORF">NEOLEDRAFT_122779</name>
</gene>
<keyword evidence="1" id="KW-0472">Membrane</keyword>
<dbReference type="OrthoDB" id="2744793at2759"/>
<feature type="transmembrane region" description="Helical" evidence="1">
    <location>
        <begin position="182"/>
        <end position="202"/>
    </location>
</feature>
<feature type="transmembrane region" description="Helical" evidence="1">
    <location>
        <begin position="126"/>
        <end position="149"/>
    </location>
</feature>
<evidence type="ECO:0000256" key="1">
    <source>
        <dbReference type="SAM" id="Phobius"/>
    </source>
</evidence>
<feature type="transmembrane region" description="Helical" evidence="1">
    <location>
        <begin position="48"/>
        <end position="72"/>
    </location>
</feature>
<keyword evidence="3" id="KW-1185">Reference proteome</keyword>
<protein>
    <submittedName>
        <fullName evidence="2">Uncharacterized protein</fullName>
    </submittedName>
</protein>
<dbReference type="AlphaFoldDB" id="A0A165MSM9"/>
<accession>A0A165MSM9</accession>
<evidence type="ECO:0000313" key="3">
    <source>
        <dbReference type="Proteomes" id="UP000076761"/>
    </source>
</evidence>
<feature type="transmembrane region" description="Helical" evidence="1">
    <location>
        <begin position="101"/>
        <end position="119"/>
    </location>
</feature>
<keyword evidence="1" id="KW-0812">Transmembrane</keyword>
<dbReference type="EMBL" id="KV425664">
    <property type="protein sequence ID" value="KZT18723.1"/>
    <property type="molecule type" value="Genomic_DNA"/>
</dbReference>
<keyword evidence="1" id="KW-1133">Transmembrane helix</keyword>
<dbReference type="InParanoid" id="A0A165MSM9"/>
<organism evidence="2 3">
    <name type="scientific">Neolentinus lepideus HHB14362 ss-1</name>
    <dbReference type="NCBI Taxonomy" id="1314782"/>
    <lineage>
        <taxon>Eukaryota</taxon>
        <taxon>Fungi</taxon>
        <taxon>Dikarya</taxon>
        <taxon>Basidiomycota</taxon>
        <taxon>Agaricomycotina</taxon>
        <taxon>Agaricomycetes</taxon>
        <taxon>Gloeophyllales</taxon>
        <taxon>Gloeophyllaceae</taxon>
        <taxon>Neolentinus</taxon>
    </lineage>
</organism>
<feature type="transmembrane region" description="Helical" evidence="1">
    <location>
        <begin position="12"/>
        <end position="36"/>
    </location>
</feature>
<name>A0A165MSM9_9AGAM</name>
<sequence length="353" mass="38793">MSGLNWVQENMVALLVSTLLYGAYTMIFGACMYALIFRQDSSPLRHRLLLVTIALFLLSTAQTVLTFLGAFMTTHVTSDDPDSAVVSEIVLANTLDTIADGLQVCAMCIADGLLIWRCYILYRKQIMIVAAPIMFLVGSSVCGLLNVAFQAKYILCQLHAPSTVFNLTPEELQLDKKQDSTIRAQFIFSCITNMLMSSLIAFQIWKATKDIGKAKRKYLRVAWLMLETGVLYSICLVLLAIINGLYIGTTTGAILLMDVILSNIMQQLTGIFPTVIILLVALGWSSDQSVQYSERANPNARQQSKVSTIQFASPPAPAQTSDAMGGTATIEIQTRHISFGSSEPADRIPREEP</sequence>
<proteinExistence type="predicted"/>
<dbReference type="Proteomes" id="UP000076761">
    <property type="component" value="Unassembled WGS sequence"/>
</dbReference>
<feature type="transmembrane region" description="Helical" evidence="1">
    <location>
        <begin position="267"/>
        <end position="285"/>
    </location>
</feature>
<dbReference type="STRING" id="1314782.A0A165MSM9"/>
<reference evidence="2 3" key="1">
    <citation type="journal article" date="2016" name="Mol. Biol. Evol.">
        <title>Comparative Genomics of Early-Diverging Mushroom-Forming Fungi Provides Insights into the Origins of Lignocellulose Decay Capabilities.</title>
        <authorList>
            <person name="Nagy L.G."/>
            <person name="Riley R."/>
            <person name="Tritt A."/>
            <person name="Adam C."/>
            <person name="Daum C."/>
            <person name="Floudas D."/>
            <person name="Sun H."/>
            <person name="Yadav J.S."/>
            <person name="Pangilinan J."/>
            <person name="Larsson K.H."/>
            <person name="Matsuura K."/>
            <person name="Barry K."/>
            <person name="Labutti K."/>
            <person name="Kuo R."/>
            <person name="Ohm R.A."/>
            <person name="Bhattacharya S.S."/>
            <person name="Shirouzu T."/>
            <person name="Yoshinaga Y."/>
            <person name="Martin F.M."/>
            <person name="Grigoriev I.V."/>
            <person name="Hibbett D.S."/>
        </authorList>
    </citation>
    <scope>NUCLEOTIDE SEQUENCE [LARGE SCALE GENOMIC DNA]</scope>
    <source>
        <strain evidence="2 3">HHB14362 ss-1</strain>
    </source>
</reference>
<evidence type="ECO:0000313" key="2">
    <source>
        <dbReference type="EMBL" id="KZT18723.1"/>
    </source>
</evidence>